<dbReference type="Pfam" id="PF00395">
    <property type="entry name" value="SLH"/>
    <property type="match status" value="2"/>
</dbReference>
<evidence type="ECO:0000313" key="2">
    <source>
        <dbReference type="EMBL" id="RIE02027.1"/>
    </source>
</evidence>
<sequence length="1320" mass="145769">MPIHNLSWLLSIANTYFLQKGEIRIMQRIKRPLVWLMMTLLLVSLFPSELAQRANAASAATYFIPDITQIRQSALYTMDSSGTIITRDNVYKTTNGALTITGTFSYVSKDTMKVKVEQLNYQSNKWVPDATRVVNAAVLAQDGTTNRFAANNLALFSGFNRITFSGMQGGIERSDTFFVLYDKVPFLTALKVVGGGPSEINLNEGSQAVVEKSTVSLQGVAQNATKVTVALNGGTAAITSLLEDGTFFSPALNLRSGVNSLNINVQNGSDSINVLRTIYYFDKDNPLTKLEIVHSSGEYPALGTIPTITEFGSSFALKAQLLVPYDDAPFDGTAIYSFQLKGDSSADIVTDTVTVDEAEIIIPGPDGVTPKYRLVTFTTADHPYDDSVLNQEATLSVTYGTFGTAKTAKFKSMPGNTLISAMYYLPDFDESTNTDVSSQTQVPLKGAQVGKSDFYILVKADKAPSTGLDGVYLPLSTTAINLTQVSGATVPDPVYEVYKISGFLNGQQKVQFSYSAGANYIADITYISQNYIYVADIYDGQTYEFDSRLESSLKISGEFIGFENFTSDPEYFVNGTVPTDSPDIDLTEDFDPAANSYKFQLELDIKPEGPLVYGENRIVFVARTDGGSGGVVREVRKEIKIYITDKNVSKIAKFMPAPVPVDTRPEFVLQDFASPSTDVLYNDLISKLFAASTDFAFKNDKYVTSRTTYDLVIRGSGASVLNLKLGSETILNLSIPKEEDEDGVGGIEKLIKLREFTMNDKKYYYDFSGDERDFIVRVRDLEFPEPGSHVYNLELINGTGARSTQRLEVARELSSYLLLAPQPTVGDQIIVNKNFVRFDIEAEGATAVFIDKYQAVEQPNSRFTFDYSDLKANKVTAIKIRVVRPSQTINDTVSVMYTNSIQIDSQYMEPLKTKHSIFNKQIELTFPKGTILKSAYQNGSGITKFYTETKLLFGIADPTDGVVERRNDYGHIINNGVSTVTIQDYLVSRFRSSANTQNFTTISNIFWINGGEGELGDKGTSGYIPATNGLAPYSTEGNFTEFPLERKVVPSNRGELTLSYNSNVVDEIGYTVSVFRYTDRGVWENIGGEVNTKNHTITVPFDDFGYYMVTKLKRGYNDITNHPWARNVLNALYSKGIMNNLRFDEFGADDQTTRGEFATLLVKGLNIPLNYDDKNTFFDILPGTSTTTWSYEYIETAARAGIVMGKSEGFFSAGTRVTRQEAAVMIARALKLKLSLNDKKLEAKLAKSFVDSSRIDFYARPAAEAVNKAKIMMGSEVTVAGQKKPVYNFNAEANLTRAEAGQIAVKMLQLKTNIFPKNLG</sequence>
<comment type="caution">
    <text evidence="2">The sequence shown here is derived from an EMBL/GenBank/DDBJ whole genome shotgun (WGS) entry which is preliminary data.</text>
</comment>
<feature type="domain" description="SLH" evidence="1">
    <location>
        <begin position="1112"/>
        <end position="1173"/>
    </location>
</feature>
<protein>
    <submittedName>
        <fullName evidence="2">S-layer homology domain-containing protein</fullName>
    </submittedName>
</protein>
<feature type="domain" description="SLH" evidence="1">
    <location>
        <begin position="1174"/>
        <end position="1240"/>
    </location>
</feature>
<evidence type="ECO:0000259" key="1">
    <source>
        <dbReference type="PROSITE" id="PS51272"/>
    </source>
</evidence>
<proteinExistence type="predicted"/>
<evidence type="ECO:0000313" key="3">
    <source>
        <dbReference type="Proteomes" id="UP000266340"/>
    </source>
</evidence>
<feature type="domain" description="SLH" evidence="1">
    <location>
        <begin position="1246"/>
        <end position="1318"/>
    </location>
</feature>
<reference evidence="2 3" key="1">
    <citation type="submission" date="2018-09" db="EMBL/GenBank/DDBJ databases">
        <title>Cohnella cavernae sp. nov., isolated from a karst cave.</title>
        <authorList>
            <person name="Zhu H."/>
        </authorList>
    </citation>
    <scope>NUCLEOTIDE SEQUENCE [LARGE SCALE GENOMIC DNA]</scope>
    <source>
        <strain evidence="2 3">K2E09-144</strain>
    </source>
</reference>
<keyword evidence="3" id="KW-1185">Reference proteome</keyword>
<dbReference type="InterPro" id="IPR001119">
    <property type="entry name" value="SLH_dom"/>
</dbReference>
<dbReference type="Proteomes" id="UP000266340">
    <property type="component" value="Unassembled WGS sequence"/>
</dbReference>
<name>A0A398CQ96_9BACL</name>
<dbReference type="PROSITE" id="PS51272">
    <property type="entry name" value="SLH"/>
    <property type="match status" value="3"/>
</dbReference>
<organism evidence="2 3">
    <name type="scientific">Cohnella faecalis</name>
    <dbReference type="NCBI Taxonomy" id="2315694"/>
    <lineage>
        <taxon>Bacteria</taxon>
        <taxon>Bacillati</taxon>
        <taxon>Bacillota</taxon>
        <taxon>Bacilli</taxon>
        <taxon>Bacillales</taxon>
        <taxon>Paenibacillaceae</taxon>
        <taxon>Cohnella</taxon>
    </lineage>
</organism>
<accession>A0A398CQ96</accession>
<gene>
    <name evidence="2" type="ORF">D3H35_14785</name>
</gene>
<dbReference type="EMBL" id="QXJM01000039">
    <property type="protein sequence ID" value="RIE02027.1"/>
    <property type="molecule type" value="Genomic_DNA"/>
</dbReference>